<proteinExistence type="predicted"/>
<accession>D7KK82</accession>
<dbReference type="EMBL" id="GL348713">
    <property type="protein sequence ID" value="EFH67370.1"/>
    <property type="molecule type" value="Genomic_DNA"/>
</dbReference>
<dbReference type="AlphaFoldDB" id="D7KK82"/>
<organism evidence="2">
    <name type="scientific">Arabidopsis lyrata subsp. lyrata</name>
    <name type="common">Lyre-leaved rock-cress</name>
    <dbReference type="NCBI Taxonomy" id="81972"/>
    <lineage>
        <taxon>Eukaryota</taxon>
        <taxon>Viridiplantae</taxon>
        <taxon>Streptophyta</taxon>
        <taxon>Embryophyta</taxon>
        <taxon>Tracheophyta</taxon>
        <taxon>Spermatophyta</taxon>
        <taxon>Magnoliopsida</taxon>
        <taxon>eudicotyledons</taxon>
        <taxon>Gunneridae</taxon>
        <taxon>Pentapetalae</taxon>
        <taxon>rosids</taxon>
        <taxon>malvids</taxon>
        <taxon>Brassicales</taxon>
        <taxon>Brassicaceae</taxon>
        <taxon>Camelineae</taxon>
        <taxon>Arabidopsis</taxon>
    </lineage>
</organism>
<reference evidence="2" key="1">
    <citation type="journal article" date="2011" name="Nat. Genet.">
        <title>The Arabidopsis lyrata genome sequence and the basis of rapid genome size change.</title>
        <authorList>
            <person name="Hu T.T."/>
            <person name="Pattyn P."/>
            <person name="Bakker E.G."/>
            <person name="Cao J."/>
            <person name="Cheng J.-F."/>
            <person name="Clark R.M."/>
            <person name="Fahlgren N."/>
            <person name="Fawcett J.A."/>
            <person name="Grimwood J."/>
            <person name="Gundlach H."/>
            <person name="Haberer G."/>
            <person name="Hollister J.D."/>
            <person name="Ossowski S."/>
            <person name="Ottilar R.P."/>
            <person name="Salamov A.A."/>
            <person name="Schneeberger K."/>
            <person name="Spannagl M."/>
            <person name="Wang X."/>
            <person name="Yang L."/>
            <person name="Nasrallah M.E."/>
            <person name="Bergelson J."/>
            <person name="Carrington J.C."/>
            <person name="Gaut B.S."/>
            <person name="Schmutz J."/>
            <person name="Mayer K.F.X."/>
            <person name="Van de Peer Y."/>
            <person name="Grigoriev I.V."/>
            <person name="Nordborg M."/>
            <person name="Weigel D."/>
            <person name="Guo Y.-L."/>
        </authorList>
    </citation>
    <scope>NUCLEOTIDE SEQUENCE [LARGE SCALE GENOMIC DNA]</scope>
    <source>
        <strain evidence="2">cv. MN47</strain>
    </source>
</reference>
<sequence length="128" mass="14498">MVRAKTLGPSVAPRLVKLSTAHDTAFLWLRISHNGTAQNKFRVWISACNPQKLPTNALQTLGRFRQVFVPCVPPQIQFLSDLEGLRSAPFQFIETLWLQLSSFMERTICQSTMTIHQLPDLFVDVVST</sequence>
<dbReference type="Proteomes" id="UP000008694">
    <property type="component" value="Unassembled WGS sequence"/>
</dbReference>
<name>D7KK82_ARALL</name>
<gene>
    <name evidence="1" type="ORF">ARALYDRAFT_891064</name>
</gene>
<dbReference type="Gramene" id="scaffold_103858.1">
    <property type="protein sequence ID" value="scaffold_103858.1"/>
    <property type="gene ID" value="scaffold_103858.1"/>
</dbReference>
<evidence type="ECO:0000313" key="1">
    <source>
        <dbReference type="EMBL" id="EFH67370.1"/>
    </source>
</evidence>
<protein>
    <submittedName>
        <fullName evidence="1">Uncharacterized protein</fullName>
    </submittedName>
</protein>
<evidence type="ECO:0000313" key="2">
    <source>
        <dbReference type="Proteomes" id="UP000008694"/>
    </source>
</evidence>
<keyword evidence="2" id="KW-1185">Reference proteome</keyword>
<dbReference type="HOGENOM" id="CLU_1962569_0_0_1"/>